<dbReference type="SUPFAM" id="SSF53474">
    <property type="entry name" value="alpha/beta-Hydrolases"/>
    <property type="match status" value="1"/>
</dbReference>
<keyword evidence="3 7" id="KW-0645">Protease</keyword>
<evidence type="ECO:0000256" key="1">
    <source>
        <dbReference type="ARBA" id="ARBA00001070"/>
    </source>
</evidence>
<protein>
    <recommendedName>
        <fullName evidence="7">Prolyl endopeptidase</fullName>
        <ecNumber evidence="7">3.4.21.-</ecNumber>
    </recommendedName>
</protein>
<evidence type="ECO:0000256" key="5">
    <source>
        <dbReference type="ARBA" id="ARBA00022825"/>
    </source>
</evidence>
<dbReference type="Gene3D" id="2.130.10.120">
    <property type="entry name" value="Prolyl oligopeptidase, N-terminal domain"/>
    <property type="match status" value="1"/>
</dbReference>
<dbReference type="FunFam" id="3.40.50.1820:FF:000005">
    <property type="entry name" value="Prolyl endopeptidase"/>
    <property type="match status" value="1"/>
</dbReference>
<evidence type="ECO:0000256" key="2">
    <source>
        <dbReference type="ARBA" id="ARBA00005228"/>
    </source>
</evidence>
<proteinExistence type="inferred from homology"/>
<evidence type="ECO:0000259" key="9">
    <source>
        <dbReference type="Pfam" id="PF02897"/>
    </source>
</evidence>
<dbReference type="SUPFAM" id="SSF50993">
    <property type="entry name" value="Peptidase/esterase 'gauge' domain"/>
    <property type="match status" value="1"/>
</dbReference>
<keyword evidence="4 7" id="KW-0378">Hydrolase</keyword>
<evidence type="ECO:0000259" key="8">
    <source>
        <dbReference type="Pfam" id="PF00326"/>
    </source>
</evidence>
<dbReference type="InterPro" id="IPR002470">
    <property type="entry name" value="Peptidase_S9A"/>
</dbReference>
<dbReference type="PANTHER" id="PTHR11757">
    <property type="entry name" value="PROTEASE FAMILY S9A OLIGOPEPTIDASE"/>
    <property type="match status" value="1"/>
</dbReference>
<dbReference type="Pfam" id="PF00326">
    <property type="entry name" value="Peptidase_S9"/>
    <property type="match status" value="1"/>
</dbReference>
<dbReference type="GO" id="GO:0004252">
    <property type="term" value="F:serine-type endopeptidase activity"/>
    <property type="evidence" value="ECO:0007669"/>
    <property type="project" value="UniProtKB-UniRule"/>
</dbReference>
<dbReference type="InterPro" id="IPR001375">
    <property type="entry name" value="Peptidase_S9_cat"/>
</dbReference>
<dbReference type="InterPro" id="IPR051543">
    <property type="entry name" value="Serine_Peptidase_S9A"/>
</dbReference>
<evidence type="ECO:0000313" key="10">
    <source>
        <dbReference type="EMBL" id="JAC65184.1"/>
    </source>
</evidence>
<keyword evidence="5 7" id="KW-0720">Serine protease</keyword>
<dbReference type="InterPro" id="IPR023302">
    <property type="entry name" value="Pept_S9A_N"/>
</dbReference>
<evidence type="ECO:0000256" key="3">
    <source>
        <dbReference type="ARBA" id="ARBA00022670"/>
    </source>
</evidence>
<dbReference type="PRINTS" id="PR00862">
    <property type="entry name" value="PROLIGOPTASE"/>
</dbReference>
<dbReference type="Gene3D" id="3.40.50.1820">
    <property type="entry name" value="alpha/beta hydrolase"/>
    <property type="match status" value="1"/>
</dbReference>
<comment type="function">
    <text evidence="6">Serine peptidase whose precise substrate specificity remains unclear. Does not cleave peptides after a arginine or lysine residue. Regulates trans-Golgi network morphology and sorting by regulating the membrane binding of the AP-1 complex. May play a role in the regulation of synaptic vesicle exocytosis.</text>
</comment>
<name>A0A061R379_9CHLO</name>
<comment type="similarity">
    <text evidence="2 7">Belongs to the peptidase S9A family.</text>
</comment>
<organism evidence="10">
    <name type="scientific">Tetraselmis sp. GSL018</name>
    <dbReference type="NCBI Taxonomy" id="582737"/>
    <lineage>
        <taxon>Eukaryota</taxon>
        <taxon>Viridiplantae</taxon>
        <taxon>Chlorophyta</taxon>
        <taxon>core chlorophytes</taxon>
        <taxon>Chlorodendrophyceae</taxon>
        <taxon>Chlorodendrales</taxon>
        <taxon>Chlorodendraceae</taxon>
        <taxon>Tetraselmis</taxon>
    </lineage>
</organism>
<feature type="domain" description="Peptidase S9 prolyl oligopeptidase catalytic" evidence="8">
    <location>
        <begin position="599"/>
        <end position="813"/>
    </location>
</feature>
<sequence>MTSHRKELVLGGLTGFVAGAVVSRFAVRTSRHQSSLPGAASLKSVLGDNYALLTPKERRVAASLAASGHGWLLSHWPPRGTNDEAKRALVAAAASNMDKAAAEMEEMRLAVLSPPVAKKVPMQLKHEASGEVREDPYYWLRDDERKDAAVIEHLSAETAHCRAVLSDTDSLQEALFKEMRGRIKEDDETVPVRDGGYYYYSRTLKDTQYRVRCRRRVPPGAGAPAAAEEMDLAQPEEILLDENKEAAKHSFYMVRGFEVSPDERLLAYAEDTQGGEKFTMRVKDIATGRQLLSRPIPDTAGNVVWANDNKTLFYVTKDKLDRPYKVWRHTVGSDSKKDELVFHEKDDAFYVGVHRSRSEKYIFISCGSAVTSDVRFVEADRPDGEFKTVLERRNDVEYDVDHRGSHFYITLRDKARPNSEVLISPVSSPGDTQVLLPHRKDVKIEGMALSSGYVAMFERKQGLQVATVYPLPNDGSAPKRLEGGRQVAIDEAAYELEPGSQGDFDSGVLRVAFSSLATPSTVMDVDMRTMARVVKKVQPVLGGFDQSKYATERIWASAPDWTKVPISLVYRKDLVKLDGSDPLLLDGYGSYEVPNDPYFSSPRLSLIDRGFIFAIAHVRGGGEMGRQWYEDGKFLKKKNTFKDFIACAEHLVEKRYTSPKRLCIEGRSAGGLTMGAVLNMRPDLFQACIMGVPFVDVLTTMQDESIPLTVIEYEEWGNPAELEYYNYIKAYSPVDNIKAARYPNILITAGLHDPRVGYWEPAKFCAKLRETKTDSNLLLFKCDMGAGHFSQSGRFDKLKEVALEHAFLLKCVGLHK</sequence>
<gene>
    <name evidence="10" type="primary">PTRB</name>
    <name evidence="10" type="ORF">TSPGSL018_16609</name>
</gene>
<dbReference type="AlphaFoldDB" id="A0A061R379"/>
<dbReference type="GO" id="GO:0006508">
    <property type="term" value="P:proteolysis"/>
    <property type="evidence" value="ECO:0007669"/>
    <property type="project" value="UniProtKB-KW"/>
</dbReference>
<dbReference type="InterPro" id="IPR029058">
    <property type="entry name" value="AB_hydrolase_fold"/>
</dbReference>
<evidence type="ECO:0000256" key="4">
    <source>
        <dbReference type="ARBA" id="ARBA00022801"/>
    </source>
</evidence>
<dbReference type="Pfam" id="PF02897">
    <property type="entry name" value="Peptidase_S9_N"/>
    <property type="match status" value="1"/>
</dbReference>
<evidence type="ECO:0000256" key="6">
    <source>
        <dbReference type="ARBA" id="ARBA00045448"/>
    </source>
</evidence>
<comment type="catalytic activity">
    <reaction evidence="1">
        <text>Hydrolysis of Pro-|-Xaa &gt;&gt; Ala-|-Xaa in oligopeptides.</text>
        <dbReference type="EC" id="3.4.21.26"/>
    </reaction>
</comment>
<accession>A0A061R379</accession>
<dbReference type="PANTHER" id="PTHR11757:SF19">
    <property type="entry name" value="PROLYL ENDOPEPTIDASE-LIKE"/>
    <property type="match status" value="1"/>
</dbReference>
<evidence type="ECO:0000256" key="7">
    <source>
        <dbReference type="RuleBase" id="RU368024"/>
    </source>
</evidence>
<dbReference type="EMBL" id="GBEZ01021575">
    <property type="protein sequence ID" value="JAC65184.1"/>
    <property type="molecule type" value="Transcribed_RNA"/>
</dbReference>
<dbReference type="EC" id="3.4.21.-" evidence="7"/>
<reference evidence="10" key="1">
    <citation type="submission" date="2014-05" db="EMBL/GenBank/DDBJ databases">
        <title>The transcriptome of the halophilic microalga Tetraselmis sp. GSL018 isolated from the Great Salt Lake, Utah.</title>
        <authorList>
            <person name="Jinkerson R.E."/>
            <person name="D'Adamo S."/>
            <person name="Posewitz M.C."/>
        </authorList>
    </citation>
    <scope>NUCLEOTIDE SEQUENCE</scope>
    <source>
        <strain evidence="10">GSL018</strain>
    </source>
</reference>
<feature type="domain" description="Peptidase S9A N-terminal" evidence="9">
    <location>
        <begin position="125"/>
        <end position="537"/>
    </location>
</feature>